<dbReference type="Pfam" id="PF03099">
    <property type="entry name" value="BPL_LplA_LipB"/>
    <property type="match status" value="1"/>
</dbReference>
<dbReference type="GO" id="GO:0005737">
    <property type="term" value="C:cytoplasm"/>
    <property type="evidence" value="ECO:0007669"/>
    <property type="project" value="TreeGrafter"/>
</dbReference>
<evidence type="ECO:0000313" key="3">
    <source>
        <dbReference type="Proteomes" id="UP000092616"/>
    </source>
</evidence>
<sequence length="317" mass="34061">MPTTDICHHHLSETDSTNSQLLAAMLASFGQVNANNQTLPNSAMNWQPQPHYTRPYRLTADHQRAGRGQHGRVWQSPLGNLYYSLYIPSEKYADDAVRKTGWALARPLDGRLSLCVGYQLAQLLAGKGIDTTRHHPAASSLGVKWVNDIGWYIGADFCKLAGILLEPVTAHGNMLGVVMGVGINVAHAPDLPPQAAVDYRAVALADVLAAAQLPPLADLAQAVDGALMQAVAQFNGLYDAQTVPIFCQQFATVDLLLGKRVQVLPTQGDTPPIVGVGQGIDAAGCLQVRLSDCAHHATVTRIWNGRVRVLDAETLTI</sequence>
<dbReference type="PANTHER" id="PTHR12835:SF5">
    <property type="entry name" value="BIOTIN--PROTEIN LIGASE"/>
    <property type="match status" value="1"/>
</dbReference>
<dbReference type="AlphaFoldDB" id="A0A1B8QDW0"/>
<dbReference type="RefSeq" id="WP_082987769.1">
    <property type="nucleotide sequence ID" value="NZ_LZNA01000039.1"/>
</dbReference>
<comment type="caution">
    <text evidence="2">The sequence shown here is derived from an EMBL/GenBank/DDBJ whole genome shotgun (WGS) entry which is preliminary data.</text>
</comment>
<dbReference type="SUPFAM" id="SSF55681">
    <property type="entry name" value="Class II aaRS and biotin synthetases"/>
    <property type="match status" value="1"/>
</dbReference>
<evidence type="ECO:0000259" key="1">
    <source>
        <dbReference type="Pfam" id="PF03099"/>
    </source>
</evidence>
<gene>
    <name evidence="2" type="ORF">A9306_08225</name>
</gene>
<dbReference type="InterPro" id="IPR045864">
    <property type="entry name" value="aa-tRNA-synth_II/BPL/LPL"/>
</dbReference>
<name>A0A1B8QDW0_9GAMM</name>
<dbReference type="Proteomes" id="UP000092616">
    <property type="component" value="Unassembled WGS sequence"/>
</dbReference>
<evidence type="ECO:0000313" key="2">
    <source>
        <dbReference type="EMBL" id="OBX79818.1"/>
    </source>
</evidence>
<accession>A0A1B8QDW0</accession>
<feature type="domain" description="BPL/LPL catalytic" evidence="1">
    <location>
        <begin position="59"/>
        <end position="184"/>
    </location>
</feature>
<reference evidence="2 3" key="1">
    <citation type="submission" date="2016-06" db="EMBL/GenBank/DDBJ databases">
        <title>Draft genome of Moraxella atlantae CCUG 59586.</title>
        <authorList>
            <person name="Salva-Serra F."/>
            <person name="Engstrom-Jakobsson H."/>
            <person name="Thorell K."/>
            <person name="Gonzales-Siles L."/>
            <person name="Karlsson R."/>
            <person name="Boulund F."/>
            <person name="Engstrand L."/>
            <person name="Kristiansson E."/>
            <person name="Moore E."/>
        </authorList>
    </citation>
    <scope>NUCLEOTIDE SEQUENCE [LARGE SCALE GENOMIC DNA]</scope>
    <source>
        <strain evidence="2 3">CCUG 59586</strain>
    </source>
</reference>
<dbReference type="InterPro" id="IPR004143">
    <property type="entry name" value="BPL_LPL_catalytic"/>
</dbReference>
<organism evidence="2 3">
    <name type="scientific">Faucicola atlantae</name>
    <dbReference type="NCBI Taxonomy" id="34059"/>
    <lineage>
        <taxon>Bacteria</taxon>
        <taxon>Pseudomonadati</taxon>
        <taxon>Pseudomonadota</taxon>
        <taxon>Gammaproteobacteria</taxon>
        <taxon>Moraxellales</taxon>
        <taxon>Moraxellaceae</taxon>
        <taxon>Faucicola</taxon>
    </lineage>
</organism>
<proteinExistence type="predicted"/>
<keyword evidence="3" id="KW-1185">Reference proteome</keyword>
<dbReference type="Gene3D" id="3.30.930.10">
    <property type="entry name" value="Bira Bifunctional Protein, Domain 2"/>
    <property type="match status" value="1"/>
</dbReference>
<dbReference type="GO" id="GO:0004077">
    <property type="term" value="F:biotin--[biotin carboxyl-carrier protein] ligase activity"/>
    <property type="evidence" value="ECO:0007669"/>
    <property type="project" value="TreeGrafter"/>
</dbReference>
<dbReference type="PANTHER" id="PTHR12835">
    <property type="entry name" value="BIOTIN PROTEIN LIGASE"/>
    <property type="match status" value="1"/>
</dbReference>
<protein>
    <recommendedName>
        <fullName evidence="1">BPL/LPL catalytic domain-containing protein</fullName>
    </recommendedName>
</protein>
<dbReference type="EMBL" id="LZNA01000039">
    <property type="protein sequence ID" value="OBX79818.1"/>
    <property type="molecule type" value="Genomic_DNA"/>
</dbReference>